<dbReference type="InterPro" id="IPR000045">
    <property type="entry name" value="Prepilin_IV_endopep_pep"/>
</dbReference>
<feature type="transmembrane region" description="Helical" evidence="1">
    <location>
        <begin position="25"/>
        <end position="41"/>
    </location>
</feature>
<dbReference type="Proteomes" id="UP000813068">
    <property type="component" value="Unassembled WGS sequence"/>
</dbReference>
<comment type="caution">
    <text evidence="3">The sequence shown here is derived from an EMBL/GenBank/DDBJ whole genome shotgun (WGS) entry which is preliminary data.</text>
</comment>
<feature type="transmembrane region" description="Helical" evidence="1">
    <location>
        <begin position="53"/>
        <end position="72"/>
    </location>
</feature>
<keyword evidence="4" id="KW-1185">Reference proteome</keyword>
<dbReference type="Pfam" id="PF01478">
    <property type="entry name" value="Peptidase_A24"/>
    <property type="match status" value="1"/>
</dbReference>
<evidence type="ECO:0000313" key="3">
    <source>
        <dbReference type="EMBL" id="MBV2134521.1"/>
    </source>
</evidence>
<dbReference type="RefSeq" id="WP_217682954.1">
    <property type="nucleotide sequence ID" value="NZ_JAHRGL010000057.1"/>
</dbReference>
<feature type="transmembrane region" description="Helical" evidence="1">
    <location>
        <begin position="92"/>
        <end position="112"/>
    </location>
</feature>
<keyword evidence="1" id="KW-0472">Membrane</keyword>
<keyword evidence="3" id="KW-0378">Hydrolase</keyword>
<gene>
    <name evidence="3" type="ORF">KRX52_17215</name>
</gene>
<evidence type="ECO:0000313" key="4">
    <source>
        <dbReference type="Proteomes" id="UP000813068"/>
    </source>
</evidence>
<proteinExistence type="predicted"/>
<keyword evidence="1" id="KW-0812">Transmembrane</keyword>
<dbReference type="EMBL" id="JAHRGL010000057">
    <property type="protein sequence ID" value="MBV2134521.1"/>
    <property type="molecule type" value="Genomic_DNA"/>
</dbReference>
<dbReference type="GO" id="GO:0004190">
    <property type="term" value="F:aspartic-type endopeptidase activity"/>
    <property type="evidence" value="ECO:0007669"/>
    <property type="project" value="UniProtKB-EC"/>
</dbReference>
<evidence type="ECO:0000259" key="2">
    <source>
        <dbReference type="Pfam" id="PF01478"/>
    </source>
</evidence>
<protein>
    <submittedName>
        <fullName evidence="3">Prepilin peptidase</fullName>
        <ecNumber evidence="3">3.4.23.43</ecNumber>
    </submittedName>
</protein>
<organism evidence="3 4">
    <name type="scientific">Geopseudomonas aromaticivorans</name>
    <dbReference type="NCBI Taxonomy" id="2849492"/>
    <lineage>
        <taxon>Bacteria</taxon>
        <taxon>Pseudomonadati</taxon>
        <taxon>Pseudomonadota</taxon>
        <taxon>Gammaproteobacteria</taxon>
        <taxon>Pseudomonadales</taxon>
        <taxon>Pseudomonadaceae</taxon>
        <taxon>Geopseudomonas</taxon>
    </lineage>
</organism>
<name>A0ABS6N0F9_9GAMM</name>
<accession>A0ABS6N0F9</accession>
<keyword evidence="1" id="KW-1133">Transmembrane helix</keyword>
<reference evidence="3 4" key="1">
    <citation type="submission" date="2021-06" db="EMBL/GenBank/DDBJ databases">
        <title>Differences between aerobic and microaerobic xylene degrading microbial communities.</title>
        <authorList>
            <person name="Banerjee S."/>
            <person name="Tancsics A."/>
        </authorList>
    </citation>
    <scope>NUCLEOTIDE SEQUENCE [LARGE SCALE GENOMIC DNA]</scope>
    <source>
        <strain evidence="3 4">MAP12</strain>
    </source>
</reference>
<sequence length="164" mass="17483">MLIFVVSALLLGAVIYDIVSHRLPNYYLLLGLIVGFAWQAWTAGWGGVISGGAGLLTGFALFFPLYALGGMAAGDVKLMAVVGSFLGVTGTLWAGAYSLMVGSILGILYLLCKGHLGKFVVRYWLSATARTLISADENDAARHRFPYAIAIAAGTLLSQYWTPF</sequence>
<evidence type="ECO:0000256" key="1">
    <source>
        <dbReference type="SAM" id="Phobius"/>
    </source>
</evidence>
<feature type="domain" description="Prepilin type IV endopeptidase peptidase" evidence="2">
    <location>
        <begin position="5"/>
        <end position="109"/>
    </location>
</feature>
<dbReference type="EC" id="3.4.23.43" evidence="3"/>